<dbReference type="InterPro" id="IPR036179">
    <property type="entry name" value="Ig-like_dom_sf"/>
</dbReference>
<evidence type="ECO:0000256" key="4">
    <source>
        <dbReference type="ARBA" id="ARBA00022859"/>
    </source>
</evidence>
<dbReference type="InterPro" id="IPR013106">
    <property type="entry name" value="Ig_V-set"/>
</dbReference>
<evidence type="ECO:0000256" key="5">
    <source>
        <dbReference type="ARBA" id="ARBA00023136"/>
    </source>
</evidence>
<dbReference type="PANTHER" id="PTHR19433">
    <property type="entry name" value="T-CELL RECEPTOR ALPHA CHAIN V REGION-RELATED"/>
    <property type="match status" value="1"/>
</dbReference>
<proteinExistence type="predicted"/>
<keyword evidence="3" id="KW-0732">Signal</keyword>
<protein>
    <recommendedName>
        <fullName evidence="8">Immunoglobulin V-set domain-containing protein</fullName>
    </recommendedName>
</protein>
<evidence type="ECO:0000256" key="2">
    <source>
        <dbReference type="ARBA" id="ARBA00022475"/>
    </source>
</evidence>
<dbReference type="SUPFAM" id="SSF48726">
    <property type="entry name" value="Immunoglobulin"/>
    <property type="match status" value="1"/>
</dbReference>
<dbReference type="InterPro" id="IPR013783">
    <property type="entry name" value="Ig-like_fold"/>
</dbReference>
<sequence>EVCQLQQEPFLEIVEGTSISIKCSHPNIKTGDFIHFYRQRQGQSPELIAVTAKAAKEVRAHKGRLTVSADRRSSALWLAGPRVGDAAVYYCALGQIFTFLPLDYWGSISHEFPVSQSGRPGVMLIINPTLED</sequence>
<dbReference type="GeneTree" id="ENSGT00940000162998"/>
<name>A0A8C9NGT1_SERCA</name>
<dbReference type="Pfam" id="PF07686">
    <property type="entry name" value="V-set"/>
    <property type="match status" value="1"/>
</dbReference>
<evidence type="ECO:0000313" key="10">
    <source>
        <dbReference type="Proteomes" id="UP000694409"/>
    </source>
</evidence>
<keyword evidence="4" id="KW-0391">Immunity</keyword>
<dbReference type="GO" id="GO:0009617">
    <property type="term" value="P:response to bacterium"/>
    <property type="evidence" value="ECO:0007669"/>
    <property type="project" value="TreeGrafter"/>
</dbReference>
<dbReference type="AlphaFoldDB" id="A0A8C9NGT1"/>
<keyword evidence="7" id="KW-0325">Glycoprotein</keyword>
<keyword evidence="5" id="KW-0472">Membrane</keyword>
<keyword evidence="10" id="KW-1185">Reference proteome</keyword>
<evidence type="ECO:0000256" key="7">
    <source>
        <dbReference type="ARBA" id="ARBA00023180"/>
    </source>
</evidence>
<evidence type="ECO:0000256" key="6">
    <source>
        <dbReference type="ARBA" id="ARBA00023157"/>
    </source>
</evidence>
<dbReference type="GO" id="GO:0005886">
    <property type="term" value="C:plasma membrane"/>
    <property type="evidence" value="ECO:0007669"/>
    <property type="project" value="UniProtKB-SubCell"/>
</dbReference>
<reference evidence="9" key="1">
    <citation type="submission" date="2025-08" db="UniProtKB">
        <authorList>
            <consortium name="Ensembl"/>
        </authorList>
    </citation>
    <scope>IDENTIFICATION</scope>
</reference>
<keyword evidence="6" id="KW-1015">Disulfide bond</keyword>
<keyword evidence="2" id="KW-1003">Cell membrane</keyword>
<dbReference type="Ensembl" id="ENSSCAT00000019633.1">
    <property type="protein sequence ID" value="ENSSCAP00000017533.1"/>
    <property type="gene ID" value="ENSSCAG00000012725.1"/>
</dbReference>
<feature type="domain" description="Immunoglobulin V-set" evidence="8">
    <location>
        <begin position="18"/>
        <end position="93"/>
    </location>
</feature>
<dbReference type="Proteomes" id="UP000694409">
    <property type="component" value="Unassembled WGS sequence"/>
</dbReference>
<accession>A0A8C9NGT1</accession>
<organism evidence="9 10">
    <name type="scientific">Serinus canaria</name>
    <name type="common">Island canary</name>
    <name type="synonym">Fringilla canaria</name>
    <dbReference type="NCBI Taxonomy" id="9135"/>
    <lineage>
        <taxon>Eukaryota</taxon>
        <taxon>Metazoa</taxon>
        <taxon>Chordata</taxon>
        <taxon>Craniata</taxon>
        <taxon>Vertebrata</taxon>
        <taxon>Euteleostomi</taxon>
        <taxon>Archelosauria</taxon>
        <taxon>Archosauria</taxon>
        <taxon>Dinosauria</taxon>
        <taxon>Saurischia</taxon>
        <taxon>Theropoda</taxon>
        <taxon>Coelurosauria</taxon>
        <taxon>Aves</taxon>
        <taxon>Neognathae</taxon>
        <taxon>Neoaves</taxon>
        <taxon>Telluraves</taxon>
        <taxon>Australaves</taxon>
        <taxon>Passeriformes</taxon>
        <taxon>Passeroidea</taxon>
        <taxon>Fringillidae</taxon>
        <taxon>Carduelinae</taxon>
        <taxon>Serinus</taxon>
    </lineage>
</organism>
<reference evidence="9" key="2">
    <citation type="submission" date="2025-09" db="UniProtKB">
        <authorList>
            <consortium name="Ensembl"/>
        </authorList>
    </citation>
    <scope>IDENTIFICATION</scope>
</reference>
<dbReference type="PANTHER" id="PTHR19433:SF111">
    <property type="entry name" value="T CELL RECEPTOR ALPHA VARIABLE 4"/>
    <property type="match status" value="1"/>
</dbReference>
<dbReference type="InterPro" id="IPR052051">
    <property type="entry name" value="TCR_complex_component"/>
</dbReference>
<evidence type="ECO:0000259" key="8">
    <source>
        <dbReference type="SMART" id="SM00406"/>
    </source>
</evidence>
<evidence type="ECO:0000256" key="3">
    <source>
        <dbReference type="ARBA" id="ARBA00022729"/>
    </source>
</evidence>
<evidence type="ECO:0000256" key="1">
    <source>
        <dbReference type="ARBA" id="ARBA00004236"/>
    </source>
</evidence>
<dbReference type="Gene3D" id="2.60.40.10">
    <property type="entry name" value="Immunoglobulins"/>
    <property type="match status" value="1"/>
</dbReference>
<dbReference type="GO" id="GO:0002376">
    <property type="term" value="P:immune system process"/>
    <property type="evidence" value="ECO:0007669"/>
    <property type="project" value="UniProtKB-KW"/>
</dbReference>
<comment type="subcellular location">
    <subcellularLocation>
        <location evidence="1">Cell membrane</location>
    </subcellularLocation>
</comment>
<evidence type="ECO:0000313" key="9">
    <source>
        <dbReference type="Ensembl" id="ENSSCAP00000017533.1"/>
    </source>
</evidence>
<dbReference type="SMART" id="SM00406">
    <property type="entry name" value="IGv"/>
    <property type="match status" value="1"/>
</dbReference>